<dbReference type="WBParaSite" id="maker-PairedContig_2722-snap-gene-0.6-mRNA-1">
    <property type="protein sequence ID" value="maker-PairedContig_2722-snap-gene-0.6-mRNA-1"/>
    <property type="gene ID" value="maker-PairedContig_2722-snap-gene-0.6"/>
</dbReference>
<keyword evidence="2" id="KW-0812">Transmembrane</keyword>
<evidence type="ECO:0000256" key="1">
    <source>
        <dbReference type="ARBA" id="ARBA00022737"/>
    </source>
</evidence>
<keyword evidence="2" id="KW-1133">Transmembrane helix</keyword>
<evidence type="ECO:0000313" key="4">
    <source>
        <dbReference type="WBParaSite" id="maker-PairedContig_2722-snap-gene-0.6-mRNA-1"/>
    </source>
</evidence>
<dbReference type="Pfam" id="PF01484">
    <property type="entry name" value="Col_cuticle_N"/>
    <property type="match status" value="1"/>
</dbReference>
<feature type="domain" description="Nematode cuticle collagen N-terminal" evidence="3">
    <location>
        <begin position="64"/>
        <end position="110"/>
    </location>
</feature>
<protein>
    <submittedName>
        <fullName evidence="4">Col_cuticle_N domain-containing protein</fullName>
    </submittedName>
</protein>
<keyword evidence="2" id="KW-0472">Membrane</keyword>
<reference evidence="4" key="1">
    <citation type="submission" date="2016-11" db="UniProtKB">
        <authorList>
            <consortium name="WormBaseParasite"/>
        </authorList>
    </citation>
    <scope>IDENTIFICATION</scope>
    <source>
        <strain evidence="4">pt0022</strain>
    </source>
</reference>
<dbReference type="STRING" id="6293.A0A1I8EKI6"/>
<dbReference type="AlphaFoldDB" id="A0A1I8EKI6"/>
<organism evidence="4">
    <name type="scientific">Wuchereria bancrofti</name>
    <dbReference type="NCBI Taxonomy" id="6293"/>
    <lineage>
        <taxon>Eukaryota</taxon>
        <taxon>Metazoa</taxon>
        <taxon>Ecdysozoa</taxon>
        <taxon>Nematoda</taxon>
        <taxon>Chromadorea</taxon>
        <taxon>Rhabditida</taxon>
        <taxon>Spirurina</taxon>
        <taxon>Spiruromorpha</taxon>
        <taxon>Filarioidea</taxon>
        <taxon>Onchocercidae</taxon>
        <taxon>Wuchereria</taxon>
    </lineage>
</organism>
<feature type="transmembrane region" description="Helical" evidence="2">
    <location>
        <begin position="64"/>
        <end position="88"/>
    </location>
</feature>
<keyword evidence="1" id="KW-0677">Repeat</keyword>
<evidence type="ECO:0000256" key="2">
    <source>
        <dbReference type="SAM" id="Phobius"/>
    </source>
</evidence>
<dbReference type="SMART" id="SM01088">
    <property type="entry name" value="Col_cuticle_N"/>
    <property type="match status" value="1"/>
</dbReference>
<dbReference type="InterPro" id="IPR002486">
    <property type="entry name" value="Col_cuticle_N"/>
</dbReference>
<name>A0A1I8EKI6_WUCBA</name>
<accession>A0A1I8EKI6</accession>
<sequence length="111" mass="13086">MKCTKCHICPFSTNNCLKVELNAMNSKEDLMDDKVKVINLKDEEEKHLYHSDIFTETDMKHFRLVAFIAVTLSTVTMLSCIILMPISYQYVQKVQSTMQNDMEFCKRFEYK</sequence>
<dbReference type="GO" id="GO:0042302">
    <property type="term" value="F:structural constituent of cuticle"/>
    <property type="evidence" value="ECO:0007669"/>
    <property type="project" value="InterPro"/>
</dbReference>
<proteinExistence type="predicted"/>
<evidence type="ECO:0000259" key="3">
    <source>
        <dbReference type="SMART" id="SM01088"/>
    </source>
</evidence>